<dbReference type="EMBL" id="CACRSV010000003">
    <property type="protein sequence ID" value="VYS76353.1"/>
    <property type="molecule type" value="Genomic_DNA"/>
</dbReference>
<reference evidence="2" key="2">
    <citation type="submission" date="2023-10" db="EMBL/GenBank/DDBJ databases">
        <title>Rapid discrimination of Bifidobacterium longum Subspecies based on MALDI-TOF MS and Machine Learning.</title>
        <authorList>
            <person name="Chen J."/>
        </authorList>
    </citation>
    <scope>NUCLEOTIDE SEQUENCE</scope>
    <source>
        <strain evidence="2">YGMCC0039</strain>
    </source>
</reference>
<feature type="transmembrane region" description="Helical" evidence="1">
    <location>
        <begin position="228"/>
        <end position="250"/>
    </location>
</feature>
<feature type="transmembrane region" description="Helical" evidence="1">
    <location>
        <begin position="290"/>
        <end position="311"/>
    </location>
</feature>
<feature type="transmembrane region" description="Helical" evidence="1">
    <location>
        <begin position="107"/>
        <end position="129"/>
    </location>
</feature>
<name>A0A6N2R5J7_BIFLN</name>
<feature type="transmembrane region" description="Helical" evidence="1">
    <location>
        <begin position="262"/>
        <end position="278"/>
    </location>
</feature>
<evidence type="ECO:0000256" key="1">
    <source>
        <dbReference type="SAM" id="Phobius"/>
    </source>
</evidence>
<feature type="transmembrane region" description="Helical" evidence="1">
    <location>
        <begin position="77"/>
        <end position="101"/>
    </location>
</feature>
<feature type="transmembrane region" description="Helical" evidence="1">
    <location>
        <begin position="136"/>
        <end position="158"/>
    </location>
</feature>
<keyword evidence="1" id="KW-0472">Membrane</keyword>
<dbReference type="EMBL" id="JAWLRA010000004">
    <property type="protein sequence ID" value="MDW3126042.1"/>
    <property type="molecule type" value="Genomic_DNA"/>
</dbReference>
<dbReference type="Proteomes" id="UP001277803">
    <property type="component" value="Unassembled WGS sequence"/>
</dbReference>
<dbReference type="RefSeq" id="WP_144169353.1">
    <property type="nucleotide sequence ID" value="NZ_JAWWSP010000006.1"/>
</dbReference>
<evidence type="ECO:0000313" key="3">
    <source>
        <dbReference type="EMBL" id="VYS76353.1"/>
    </source>
</evidence>
<keyword evidence="1" id="KW-0812">Transmembrane</keyword>
<reference evidence="3" key="1">
    <citation type="submission" date="2019-11" db="EMBL/GenBank/DDBJ databases">
        <authorList>
            <person name="Feng L."/>
        </authorList>
    </citation>
    <scope>NUCLEOTIDE SEQUENCE</scope>
    <source>
        <strain evidence="3">BlongumLFYP82</strain>
    </source>
</reference>
<proteinExistence type="predicted"/>
<feature type="transmembrane region" description="Helical" evidence="1">
    <location>
        <begin position="45"/>
        <end position="65"/>
    </location>
</feature>
<protein>
    <submittedName>
        <fullName evidence="3">Uncharacterized protein</fullName>
    </submittedName>
</protein>
<feature type="transmembrane region" description="Helical" evidence="1">
    <location>
        <begin position="352"/>
        <end position="375"/>
    </location>
</feature>
<accession>A0A6N2R5J7</accession>
<keyword evidence="1" id="KW-1133">Transmembrane helix</keyword>
<organism evidence="3">
    <name type="scientific">Bifidobacterium longum</name>
    <dbReference type="NCBI Taxonomy" id="216816"/>
    <lineage>
        <taxon>Bacteria</taxon>
        <taxon>Bacillati</taxon>
        <taxon>Actinomycetota</taxon>
        <taxon>Actinomycetes</taxon>
        <taxon>Bifidobacteriales</taxon>
        <taxon>Bifidobacteriaceae</taxon>
        <taxon>Bifidobacterium</taxon>
    </lineage>
</organism>
<feature type="transmembrane region" description="Helical" evidence="1">
    <location>
        <begin position="164"/>
        <end position="185"/>
    </location>
</feature>
<feature type="transmembrane region" description="Helical" evidence="1">
    <location>
        <begin position="12"/>
        <end position="33"/>
    </location>
</feature>
<dbReference type="AlphaFoldDB" id="A0A6N2R5J7"/>
<feature type="transmembrane region" description="Helical" evidence="1">
    <location>
        <begin position="317"/>
        <end position="340"/>
    </location>
</feature>
<sequence>MRSEHEGVTRRDLNRVALIIAVLFAAMTSLLFMRLVPAMHSTGSSWWMTFILVAVFIMAALVCNRRCRRQIVWHNRVMAVWLVVAGACFSICAGATVSTLLESGNPATVAVFCSSGIVVADMALMSVCVREPMVRGVVSAVSFVALPLALASAATVLFDLSVQLLAGMVVAASVCGIQMMPNIVVHVPDRYLVEWRTYMTRRWTVRGNIPEEARVLTRKDVRRDMDSFLAQYSTGFTLCVVLSVLGYAALTQWTDYHSLYDRIGFLVLSVLLMLFFELKPRQSGRPFERYVMRAAGIAIPLLWVGHATQSIPEGEAMLPLMCMITFAVLGLVLGFSMIVQHNGFHSLALSRIGDALCFISMMLIPAASFLAGGALEFLRSMSW</sequence>
<gene>
    <name evidence="3" type="ORF">BLLFYP82_00499</name>
    <name evidence="2" type="ORF">RS890_02725</name>
</gene>
<evidence type="ECO:0000313" key="2">
    <source>
        <dbReference type="EMBL" id="MDW3126042.1"/>
    </source>
</evidence>